<keyword evidence="4" id="KW-1185">Reference proteome</keyword>
<dbReference type="Proteomes" id="UP001218188">
    <property type="component" value="Unassembled WGS sequence"/>
</dbReference>
<feature type="region of interest" description="Disordered" evidence="1">
    <location>
        <begin position="355"/>
        <end position="374"/>
    </location>
</feature>
<reference evidence="3" key="1">
    <citation type="submission" date="2023-03" db="EMBL/GenBank/DDBJ databases">
        <title>Massive genome expansion in bonnet fungi (Mycena s.s.) driven by repeated elements and novel gene families across ecological guilds.</title>
        <authorList>
            <consortium name="Lawrence Berkeley National Laboratory"/>
            <person name="Harder C.B."/>
            <person name="Miyauchi S."/>
            <person name="Viragh M."/>
            <person name="Kuo A."/>
            <person name="Thoen E."/>
            <person name="Andreopoulos B."/>
            <person name="Lu D."/>
            <person name="Skrede I."/>
            <person name="Drula E."/>
            <person name="Henrissat B."/>
            <person name="Morin E."/>
            <person name="Kohler A."/>
            <person name="Barry K."/>
            <person name="LaButti K."/>
            <person name="Morin E."/>
            <person name="Salamov A."/>
            <person name="Lipzen A."/>
            <person name="Mereny Z."/>
            <person name="Hegedus B."/>
            <person name="Baldrian P."/>
            <person name="Stursova M."/>
            <person name="Weitz H."/>
            <person name="Taylor A."/>
            <person name="Grigoriev I.V."/>
            <person name="Nagy L.G."/>
            <person name="Martin F."/>
            <person name="Kauserud H."/>
        </authorList>
    </citation>
    <scope>NUCLEOTIDE SEQUENCE</scope>
    <source>
        <strain evidence="3">CBHHK200</strain>
    </source>
</reference>
<feature type="compositionally biased region" description="Low complexity" evidence="1">
    <location>
        <begin position="76"/>
        <end position="87"/>
    </location>
</feature>
<feature type="compositionally biased region" description="Polar residues" evidence="1">
    <location>
        <begin position="94"/>
        <end position="113"/>
    </location>
</feature>
<comment type="caution">
    <text evidence="3">The sequence shown here is derived from an EMBL/GenBank/DDBJ whole genome shotgun (WGS) entry which is preliminary data.</text>
</comment>
<evidence type="ECO:0000256" key="1">
    <source>
        <dbReference type="SAM" id="MobiDB-lite"/>
    </source>
</evidence>
<feature type="compositionally biased region" description="Low complexity" evidence="1">
    <location>
        <begin position="117"/>
        <end position="128"/>
    </location>
</feature>
<sequence>MADPGYAYAFQAPHHPSQAQAPPQYYPTNAHSPHHQQQGAGSYWDSRHGHAHAASQTSASHGAYGSATTNASANSTQQMQGQQTQTQYAARQHTGPTSPSANASLQHHPSPTNGAMHHPSSSSATLHSTHALATHAHTEAHPAQTGTNANAQGGTTTTLLWSALEPWMDAEYARQVCALLRWEAVAWVPPASFAPLPTTAAPATLTAAATAAATGGTATATHTSTHTPAAAAPAPAAGAGGYGGNGGNTAAGGGANNAGYAVLTFSTREGAERALGMVNGTGNPTGTPMPMTMTMPNSARAFVLGWAPAGVVASTATANVGNNNATTALANNNANSNNGAGTAYAPYPNATNNGVGVSPTSPLSLSPTAVGPGVGNMMHHHGGAQGVHASMHAPVPAPGGVDANGHGHGQAHGMTLGAIGVGPSGAVGAVGVGANVIGGGGGPNPQYPKEYSIFVGDLAPETSNSDLVAVSDFGLLFLFRGFFFSLLDAARCTLRGRPFCCFPCIILLCGFFLGGGRAGGASLFS</sequence>
<keyword evidence="2" id="KW-0472">Membrane</keyword>
<keyword evidence="2" id="KW-1133">Transmembrane helix</keyword>
<gene>
    <name evidence="3" type="ORF">C8F04DRAFT_636640</name>
</gene>
<feature type="transmembrane region" description="Helical" evidence="2">
    <location>
        <begin position="467"/>
        <end position="487"/>
    </location>
</feature>
<dbReference type="AlphaFoldDB" id="A0AAD6SSU6"/>
<keyword evidence="2" id="KW-0812">Transmembrane</keyword>
<protein>
    <submittedName>
        <fullName evidence="3">Uncharacterized protein</fullName>
    </submittedName>
</protein>
<evidence type="ECO:0000313" key="3">
    <source>
        <dbReference type="EMBL" id="KAJ7033044.1"/>
    </source>
</evidence>
<accession>A0AAD6SSU6</accession>
<feature type="region of interest" description="Disordered" evidence="1">
    <location>
        <begin position="14"/>
        <end position="128"/>
    </location>
</feature>
<feature type="compositionally biased region" description="Low complexity" evidence="1">
    <location>
        <begin position="14"/>
        <end position="23"/>
    </location>
</feature>
<evidence type="ECO:0000256" key="2">
    <source>
        <dbReference type="SAM" id="Phobius"/>
    </source>
</evidence>
<feature type="compositionally biased region" description="Polar residues" evidence="1">
    <location>
        <begin position="26"/>
        <end position="40"/>
    </location>
</feature>
<feature type="transmembrane region" description="Helical" evidence="2">
    <location>
        <begin position="499"/>
        <end position="519"/>
    </location>
</feature>
<name>A0AAD6SSU6_9AGAR</name>
<feature type="compositionally biased region" description="Low complexity" evidence="1">
    <location>
        <begin position="358"/>
        <end position="368"/>
    </location>
</feature>
<evidence type="ECO:0000313" key="4">
    <source>
        <dbReference type="Proteomes" id="UP001218188"/>
    </source>
</evidence>
<proteinExistence type="predicted"/>
<feature type="compositionally biased region" description="Low complexity" evidence="1">
    <location>
        <begin position="52"/>
        <end position="63"/>
    </location>
</feature>
<organism evidence="3 4">
    <name type="scientific">Mycena alexandri</name>
    <dbReference type="NCBI Taxonomy" id="1745969"/>
    <lineage>
        <taxon>Eukaryota</taxon>
        <taxon>Fungi</taxon>
        <taxon>Dikarya</taxon>
        <taxon>Basidiomycota</taxon>
        <taxon>Agaricomycotina</taxon>
        <taxon>Agaricomycetes</taxon>
        <taxon>Agaricomycetidae</taxon>
        <taxon>Agaricales</taxon>
        <taxon>Marasmiineae</taxon>
        <taxon>Mycenaceae</taxon>
        <taxon>Mycena</taxon>
    </lineage>
</organism>
<feature type="compositionally biased region" description="Polar residues" evidence="1">
    <location>
        <begin position="66"/>
        <end position="75"/>
    </location>
</feature>
<dbReference type="EMBL" id="JARJCM010000068">
    <property type="protein sequence ID" value="KAJ7033044.1"/>
    <property type="molecule type" value="Genomic_DNA"/>
</dbReference>